<feature type="short sequence motif" description="TonB C-terminal box" evidence="11 14">
    <location>
        <begin position="596"/>
        <end position="613"/>
    </location>
</feature>
<feature type="signal peptide" evidence="11">
    <location>
        <begin position="1"/>
        <end position="22"/>
    </location>
</feature>
<evidence type="ECO:0000256" key="3">
    <source>
        <dbReference type="ARBA" id="ARBA00022452"/>
    </source>
</evidence>
<dbReference type="PROSITE" id="PS01156">
    <property type="entry name" value="TONB_DEPENDENT_REC_2"/>
    <property type="match status" value="1"/>
</dbReference>
<comment type="subcellular location">
    <subcellularLocation>
        <location evidence="1 11 12">Cell outer membrane</location>
        <topology evidence="1 11 12">Multi-pass membrane protein</topology>
    </subcellularLocation>
</comment>
<dbReference type="GO" id="GO:0015288">
    <property type="term" value="F:porin activity"/>
    <property type="evidence" value="ECO:0007669"/>
    <property type="project" value="UniProtKB-KW"/>
</dbReference>
<evidence type="ECO:0000256" key="7">
    <source>
        <dbReference type="ARBA" id="ARBA00023077"/>
    </source>
</evidence>
<dbReference type="GO" id="GO:0006811">
    <property type="term" value="P:monoatomic ion transport"/>
    <property type="evidence" value="ECO:0007669"/>
    <property type="project" value="UniProtKB-KW"/>
</dbReference>
<keyword evidence="4 11" id="KW-0812">Transmembrane</keyword>
<organism evidence="18 19">
    <name type="scientific">Vibrio astriarenae</name>
    <dbReference type="NCBI Taxonomy" id="1481923"/>
    <lineage>
        <taxon>Bacteria</taxon>
        <taxon>Pseudomonadati</taxon>
        <taxon>Pseudomonadota</taxon>
        <taxon>Gammaproteobacteria</taxon>
        <taxon>Vibrionales</taxon>
        <taxon>Vibrionaceae</taxon>
        <taxon>Vibrio</taxon>
    </lineage>
</organism>
<dbReference type="NCBIfam" id="TIGR01779">
    <property type="entry name" value="TonB-B12"/>
    <property type="match status" value="1"/>
</dbReference>
<dbReference type="GO" id="GO:0015420">
    <property type="term" value="F:ABC-type vitamin B12 transporter activity"/>
    <property type="evidence" value="ECO:0007669"/>
    <property type="project" value="InterPro"/>
</dbReference>
<keyword evidence="18" id="KW-0675">Receptor</keyword>
<evidence type="ECO:0000313" key="19">
    <source>
        <dbReference type="Proteomes" id="UP000464262"/>
    </source>
</evidence>
<evidence type="ECO:0000256" key="5">
    <source>
        <dbReference type="ARBA" id="ARBA00022729"/>
    </source>
</evidence>
<dbReference type="Gene3D" id="2.40.170.20">
    <property type="entry name" value="TonB-dependent receptor, beta-barrel domain"/>
    <property type="match status" value="1"/>
</dbReference>
<keyword evidence="19" id="KW-1185">Reference proteome</keyword>
<proteinExistence type="inferred from homology"/>
<evidence type="ECO:0000256" key="15">
    <source>
        <dbReference type="SAM" id="MobiDB-lite"/>
    </source>
</evidence>
<dbReference type="GO" id="GO:0046930">
    <property type="term" value="C:pore complex"/>
    <property type="evidence" value="ECO:0007669"/>
    <property type="project" value="UniProtKB-KW"/>
</dbReference>
<dbReference type="InterPro" id="IPR039426">
    <property type="entry name" value="TonB-dep_rcpt-like"/>
</dbReference>
<evidence type="ECO:0000256" key="8">
    <source>
        <dbReference type="ARBA" id="ARBA00023114"/>
    </source>
</evidence>
<evidence type="ECO:0000259" key="16">
    <source>
        <dbReference type="Pfam" id="PF00593"/>
    </source>
</evidence>
<dbReference type="SUPFAM" id="SSF56935">
    <property type="entry name" value="Porins"/>
    <property type="match status" value="1"/>
</dbReference>
<evidence type="ECO:0000256" key="13">
    <source>
        <dbReference type="PROSITE-ProRule" id="PRU10143"/>
    </source>
</evidence>
<dbReference type="InterPro" id="IPR000531">
    <property type="entry name" value="Beta-barrel_TonB"/>
</dbReference>
<feature type="short sequence motif" description="TonB box" evidence="13">
    <location>
        <begin position="30"/>
        <end position="36"/>
    </location>
</feature>
<dbReference type="Pfam" id="PF00593">
    <property type="entry name" value="TonB_dep_Rec_b-barrel"/>
    <property type="match status" value="1"/>
</dbReference>
<dbReference type="PROSITE" id="PS00430">
    <property type="entry name" value="TONB_DEPENDENT_REC_1"/>
    <property type="match status" value="1"/>
</dbReference>
<evidence type="ECO:0000256" key="14">
    <source>
        <dbReference type="PROSITE-ProRule" id="PRU10144"/>
    </source>
</evidence>
<keyword evidence="10 11" id="KW-0998">Cell outer membrane</keyword>
<comment type="similarity">
    <text evidence="11">Belongs to the TonB-dependent receptor family. BtuB (TC 1.B.14.3.1) subfamily.</text>
</comment>
<dbReference type="Pfam" id="PF07715">
    <property type="entry name" value="Plug"/>
    <property type="match status" value="1"/>
</dbReference>
<keyword evidence="7 11" id="KW-0798">TonB box</keyword>
<keyword evidence="2 11" id="KW-0813">Transport</keyword>
<evidence type="ECO:0000256" key="12">
    <source>
        <dbReference type="PROSITE-ProRule" id="PRU01360"/>
    </source>
</evidence>
<dbReference type="RefSeq" id="WP_164647111.1">
    <property type="nucleotide sequence ID" value="NZ_CP047475.1"/>
</dbReference>
<comment type="function">
    <text evidence="11">Involved in the active translocation of vitamin B12 (cyanocobalamin) across the outer membrane to the periplasmic space. It derives its energy for transport by interacting with the trans-periplasmic membrane protein TonB.</text>
</comment>
<feature type="short sequence motif" description="TonB box" evidence="11">
    <location>
        <begin position="29"/>
        <end position="36"/>
    </location>
</feature>
<accession>A0A7Z2T0V0</accession>
<dbReference type="InterPro" id="IPR012910">
    <property type="entry name" value="Plug_dom"/>
</dbReference>
<dbReference type="InterPro" id="IPR037066">
    <property type="entry name" value="Plug_dom_sf"/>
</dbReference>
<keyword evidence="8 11" id="KW-0626">Porin</keyword>
<reference evidence="18 19" key="1">
    <citation type="submission" date="2020-01" db="EMBL/GenBank/DDBJ databases">
        <title>Whole genome and functional gene identification of agarase of Vibrio HN897.</title>
        <authorList>
            <person name="Liu Y."/>
            <person name="Zhao Z."/>
        </authorList>
    </citation>
    <scope>NUCLEOTIDE SEQUENCE [LARGE SCALE GENOMIC DNA]</scope>
    <source>
        <strain evidence="18 19">HN897</strain>
    </source>
</reference>
<dbReference type="Proteomes" id="UP000464262">
    <property type="component" value="Chromosome 1"/>
</dbReference>
<keyword evidence="3 11" id="KW-1134">Transmembrane beta strand</keyword>
<evidence type="ECO:0000259" key="17">
    <source>
        <dbReference type="Pfam" id="PF07715"/>
    </source>
</evidence>
<keyword evidence="6 11" id="KW-0406">Ion transport</keyword>
<feature type="chain" id="PRO_5031660252" description="Vitamin B12 transporter BtuB" evidence="11">
    <location>
        <begin position="23"/>
        <end position="613"/>
    </location>
</feature>
<feature type="domain" description="TonB-dependent receptor-like beta-barrel" evidence="16">
    <location>
        <begin position="191"/>
        <end position="587"/>
    </location>
</feature>
<name>A0A7Z2T0V0_9VIBR</name>
<evidence type="ECO:0000256" key="10">
    <source>
        <dbReference type="ARBA" id="ARBA00023237"/>
    </source>
</evidence>
<dbReference type="EMBL" id="CP047475">
    <property type="protein sequence ID" value="QIA62202.1"/>
    <property type="molecule type" value="Genomic_DNA"/>
</dbReference>
<evidence type="ECO:0000256" key="6">
    <source>
        <dbReference type="ARBA" id="ARBA00023065"/>
    </source>
</evidence>
<dbReference type="GO" id="GO:0009279">
    <property type="term" value="C:cell outer membrane"/>
    <property type="evidence" value="ECO:0007669"/>
    <property type="project" value="UniProtKB-SubCell"/>
</dbReference>
<sequence precursor="true">MNKSILAVAVASLLSHAHSIHAQEVTADETMVVTANRFEQSSKSALAEVEVVTREDFQRTQAKTIPDVLRRLTGIQVTQNGGRGQVASIFVRGTSSDQVLVLVDGVRFARAAKGAVDFNQIPLSYVQRIEYVRGARASLYGSEAIGGVINIITIARATEESTTLSAGLGSLDYQELSLASGVQTSENGQLNFALGYESDKGYNVKPQPGLNDGDRHGFETLNGLIGYTHKVNSKLSLFGNVRAYENTYQYDSSSSFSGRQYMEAEKEDLSLTLGGTYQTDRLRSELQASAQKQDSWDYEHETNKSTGRQDELEQQNIQWVNSFLLNDIVQLNGGIDWRDESYVDKSANRKFSRSNTAIFGLAAITYDSTTLEASARLDDNEEFGSQATYNLGLGYSLIPELGFRASFGTAFKAPNLYQQYDPSYGTPELKPEESEAIEVGFNGVIKAVYWSLTGYDYKITNLIDYHPDTYKYINVDGETHIQGIELTAEFNTGIVQHQLSADYKNSEDKDGKQLQRRAKELYKWNALVPFGQFDWSISYQFVGKRPDVDYGTWPYSDVYLSSYSLVDTALSYYANENLTVSARIDNLTDESYETALGYPAAERAYYLNVMYRF</sequence>
<dbReference type="InterPro" id="IPR010101">
    <property type="entry name" value="B12_transptr_BtuB"/>
</dbReference>
<dbReference type="InterPro" id="IPR010917">
    <property type="entry name" value="TonB_rcpt_CS"/>
</dbReference>
<dbReference type="Gene3D" id="2.170.130.10">
    <property type="entry name" value="TonB-dependent receptor, plug domain"/>
    <property type="match status" value="1"/>
</dbReference>
<dbReference type="PANTHER" id="PTHR30069:SF53">
    <property type="entry name" value="COLICIN I RECEPTOR-RELATED"/>
    <property type="match status" value="1"/>
</dbReference>
<keyword evidence="5 11" id="KW-0732">Signal</keyword>
<dbReference type="PROSITE" id="PS52016">
    <property type="entry name" value="TONB_DEPENDENT_REC_3"/>
    <property type="match status" value="1"/>
</dbReference>
<dbReference type="CDD" id="cd01347">
    <property type="entry name" value="ligand_gated_channel"/>
    <property type="match status" value="1"/>
</dbReference>
<gene>
    <name evidence="11 18" type="primary">btuB</name>
    <name evidence="18" type="ORF">GT360_00960</name>
</gene>
<protein>
    <recommendedName>
        <fullName evidence="11">Vitamin B12 transporter BtuB</fullName>
    </recommendedName>
    <alternativeName>
        <fullName evidence="11">Cobalamin receptor</fullName>
    </alternativeName>
    <alternativeName>
        <fullName evidence="11">Outer membrane cobalamin translocator</fullName>
    </alternativeName>
</protein>
<dbReference type="InterPro" id="IPR036942">
    <property type="entry name" value="Beta-barrel_TonB_sf"/>
</dbReference>
<evidence type="ECO:0000256" key="1">
    <source>
        <dbReference type="ARBA" id="ARBA00004571"/>
    </source>
</evidence>
<keyword evidence="9 11" id="KW-0472">Membrane</keyword>
<feature type="compositionally biased region" description="Basic and acidic residues" evidence="15">
    <location>
        <begin position="294"/>
        <end position="310"/>
    </location>
</feature>
<dbReference type="HAMAP" id="MF_01531">
    <property type="entry name" value="BtuB"/>
    <property type="match status" value="1"/>
</dbReference>
<dbReference type="PANTHER" id="PTHR30069">
    <property type="entry name" value="TONB-DEPENDENT OUTER MEMBRANE RECEPTOR"/>
    <property type="match status" value="1"/>
</dbReference>
<evidence type="ECO:0000256" key="9">
    <source>
        <dbReference type="ARBA" id="ARBA00023136"/>
    </source>
</evidence>
<evidence type="ECO:0000313" key="18">
    <source>
        <dbReference type="EMBL" id="QIA62202.1"/>
    </source>
</evidence>
<evidence type="ECO:0000256" key="11">
    <source>
        <dbReference type="HAMAP-Rule" id="MF_01531"/>
    </source>
</evidence>
<dbReference type="AlphaFoldDB" id="A0A7Z2T0V0"/>
<feature type="domain" description="TonB-dependent receptor plug" evidence="17">
    <location>
        <begin position="44"/>
        <end position="148"/>
    </location>
</feature>
<feature type="region of interest" description="Disordered" evidence="15">
    <location>
        <begin position="288"/>
        <end position="310"/>
    </location>
</feature>
<evidence type="ECO:0000256" key="4">
    <source>
        <dbReference type="ARBA" id="ARBA00022692"/>
    </source>
</evidence>
<dbReference type="KEGG" id="vas:GT360_00960"/>
<evidence type="ECO:0000256" key="2">
    <source>
        <dbReference type="ARBA" id="ARBA00022448"/>
    </source>
</evidence>
<dbReference type="InterPro" id="IPR010916">
    <property type="entry name" value="TonB_box_CS"/>
</dbReference>